<dbReference type="InterPro" id="IPR001789">
    <property type="entry name" value="Sig_transdc_resp-reg_receiver"/>
</dbReference>
<dbReference type="AlphaFoldDB" id="A0A9X2KUU5"/>
<organism evidence="4 5">
    <name type="scientific">Sphingomonas liriopis</name>
    <dbReference type="NCBI Taxonomy" id="2949094"/>
    <lineage>
        <taxon>Bacteria</taxon>
        <taxon>Pseudomonadati</taxon>
        <taxon>Pseudomonadota</taxon>
        <taxon>Alphaproteobacteria</taxon>
        <taxon>Sphingomonadales</taxon>
        <taxon>Sphingomonadaceae</taxon>
        <taxon>Sphingomonas</taxon>
    </lineage>
</organism>
<reference evidence="4" key="1">
    <citation type="submission" date="2022-05" db="EMBL/GenBank/DDBJ databases">
        <title>Sphingomonas sp. strain RP10 Genome sequencing and assembly.</title>
        <authorList>
            <person name="Kim I."/>
        </authorList>
    </citation>
    <scope>NUCLEOTIDE SEQUENCE</scope>
    <source>
        <strain evidence="4">RP10</strain>
    </source>
</reference>
<keyword evidence="1 2" id="KW-0597">Phosphoprotein</keyword>
<dbReference type="InterPro" id="IPR011006">
    <property type="entry name" value="CheY-like_superfamily"/>
</dbReference>
<dbReference type="EMBL" id="JAMLDY010000023">
    <property type="protein sequence ID" value="MCP3736303.1"/>
    <property type="molecule type" value="Genomic_DNA"/>
</dbReference>
<dbReference type="PANTHER" id="PTHR44591:SF3">
    <property type="entry name" value="RESPONSE REGULATORY DOMAIN-CONTAINING PROTEIN"/>
    <property type="match status" value="1"/>
</dbReference>
<evidence type="ECO:0000259" key="3">
    <source>
        <dbReference type="PROSITE" id="PS50110"/>
    </source>
</evidence>
<evidence type="ECO:0000256" key="2">
    <source>
        <dbReference type="PROSITE-ProRule" id="PRU00169"/>
    </source>
</evidence>
<dbReference type="Proteomes" id="UP001139486">
    <property type="component" value="Unassembled WGS sequence"/>
</dbReference>
<gene>
    <name evidence="4" type="ORF">M9979_15650</name>
</gene>
<dbReference type="Pfam" id="PF00072">
    <property type="entry name" value="Response_reg"/>
    <property type="match status" value="1"/>
</dbReference>
<dbReference type="Gene3D" id="3.40.50.2300">
    <property type="match status" value="1"/>
</dbReference>
<proteinExistence type="predicted"/>
<dbReference type="PROSITE" id="PS50110">
    <property type="entry name" value="RESPONSE_REGULATORY"/>
    <property type="match status" value="1"/>
</dbReference>
<dbReference type="SUPFAM" id="SSF52172">
    <property type="entry name" value="CheY-like"/>
    <property type="match status" value="1"/>
</dbReference>
<dbReference type="RefSeq" id="WP_254290290.1">
    <property type="nucleotide sequence ID" value="NZ_JAMLDY010000023.1"/>
</dbReference>
<name>A0A9X2KUU5_9SPHN</name>
<accession>A0A9X2KUU5</accession>
<dbReference type="InterPro" id="IPR050595">
    <property type="entry name" value="Bact_response_regulator"/>
</dbReference>
<comment type="caution">
    <text evidence="4">The sequence shown here is derived from an EMBL/GenBank/DDBJ whole genome shotgun (WGS) entry which is preliminary data.</text>
</comment>
<evidence type="ECO:0000256" key="1">
    <source>
        <dbReference type="ARBA" id="ARBA00022553"/>
    </source>
</evidence>
<evidence type="ECO:0000313" key="4">
    <source>
        <dbReference type="EMBL" id="MCP3736303.1"/>
    </source>
</evidence>
<dbReference type="SMART" id="SM00448">
    <property type="entry name" value="REC"/>
    <property type="match status" value="1"/>
</dbReference>
<feature type="modified residue" description="4-aspartylphosphate" evidence="2">
    <location>
        <position position="53"/>
    </location>
</feature>
<keyword evidence="5" id="KW-1185">Reference proteome</keyword>
<evidence type="ECO:0000313" key="5">
    <source>
        <dbReference type="Proteomes" id="UP001139486"/>
    </source>
</evidence>
<feature type="domain" description="Response regulatory" evidence="3">
    <location>
        <begin position="3"/>
        <end position="116"/>
    </location>
</feature>
<sequence>MPIVLVVEDEPLLRLFAVQVVEDAGYEPLEAANAAEAIAILESRPDIRIVFTDIDMPGGLDGIKLAACIRDRWPPIKIIITSGKPLPPRTVMPAETVFFPKPYRQDRVIASLHQMAA</sequence>
<dbReference type="GO" id="GO:0000160">
    <property type="term" value="P:phosphorelay signal transduction system"/>
    <property type="evidence" value="ECO:0007669"/>
    <property type="project" value="InterPro"/>
</dbReference>
<protein>
    <submittedName>
        <fullName evidence="4">Response regulator</fullName>
    </submittedName>
</protein>
<dbReference type="PANTHER" id="PTHR44591">
    <property type="entry name" value="STRESS RESPONSE REGULATOR PROTEIN 1"/>
    <property type="match status" value="1"/>
</dbReference>